<feature type="region of interest" description="Disordered" evidence="1">
    <location>
        <begin position="29"/>
        <end position="54"/>
    </location>
</feature>
<keyword evidence="3" id="KW-1185">Reference proteome</keyword>
<dbReference type="EMBL" id="SNXR01000017">
    <property type="protein sequence ID" value="TDP57763.1"/>
    <property type="molecule type" value="Genomic_DNA"/>
</dbReference>
<name>A0A4R6Q804_9FLAO</name>
<protein>
    <recommendedName>
        <fullName evidence="4">Lipoprotein</fullName>
    </recommendedName>
</protein>
<dbReference type="PROSITE" id="PS51257">
    <property type="entry name" value="PROKAR_LIPOPROTEIN"/>
    <property type="match status" value="1"/>
</dbReference>
<dbReference type="Proteomes" id="UP000295260">
    <property type="component" value="Unassembled WGS sequence"/>
</dbReference>
<accession>A0A4R6Q804</accession>
<dbReference type="RefSeq" id="WP_211338561.1">
    <property type="nucleotide sequence ID" value="NZ_SNXR01000017.1"/>
</dbReference>
<reference evidence="2 3" key="1">
    <citation type="submission" date="2019-03" db="EMBL/GenBank/DDBJ databases">
        <title>Genomic Encyclopedia of Archaeal and Bacterial Type Strains, Phase II (KMG-II): from individual species to whole genera.</title>
        <authorList>
            <person name="Goeker M."/>
        </authorList>
    </citation>
    <scope>NUCLEOTIDE SEQUENCE [LARGE SCALE GENOMIC DNA]</scope>
    <source>
        <strain evidence="2 3">DSM 25687</strain>
    </source>
</reference>
<sequence length="133" mass="14904">MKPKQLLSFSVLAIVLSLLWLSCKQKEQQPSNFLPENTENLTQEEKQTLHTDTTHKYEYRTGTSGNYSYNYDVSGFDTNGEEVSGNVDMEDKQGTGTLTISGGEQIEVEVQWTGNGELLATDNQGKQYELTVD</sequence>
<comment type="caution">
    <text evidence="2">The sequence shown here is derived from an EMBL/GenBank/DDBJ whole genome shotgun (WGS) entry which is preliminary data.</text>
</comment>
<organism evidence="2 3">
    <name type="scientific">Flavobacterium dankookense</name>
    <dbReference type="NCBI Taxonomy" id="706186"/>
    <lineage>
        <taxon>Bacteria</taxon>
        <taxon>Pseudomonadati</taxon>
        <taxon>Bacteroidota</taxon>
        <taxon>Flavobacteriia</taxon>
        <taxon>Flavobacteriales</taxon>
        <taxon>Flavobacteriaceae</taxon>
        <taxon>Flavobacterium</taxon>
    </lineage>
</organism>
<gene>
    <name evidence="2" type="ORF">BC748_2580</name>
</gene>
<evidence type="ECO:0000313" key="3">
    <source>
        <dbReference type="Proteomes" id="UP000295260"/>
    </source>
</evidence>
<evidence type="ECO:0000256" key="1">
    <source>
        <dbReference type="SAM" id="MobiDB-lite"/>
    </source>
</evidence>
<dbReference type="AlphaFoldDB" id="A0A4R6Q804"/>
<evidence type="ECO:0008006" key="4">
    <source>
        <dbReference type="Google" id="ProtNLM"/>
    </source>
</evidence>
<evidence type="ECO:0000313" key="2">
    <source>
        <dbReference type="EMBL" id="TDP57763.1"/>
    </source>
</evidence>
<feature type="compositionally biased region" description="Polar residues" evidence="1">
    <location>
        <begin position="29"/>
        <end position="41"/>
    </location>
</feature>
<proteinExistence type="predicted"/>
<feature type="compositionally biased region" description="Basic and acidic residues" evidence="1">
    <location>
        <begin position="43"/>
        <end position="54"/>
    </location>
</feature>